<dbReference type="InterPro" id="IPR000709">
    <property type="entry name" value="Leu_Ile_Val-bd"/>
</dbReference>
<keyword evidence="3 5" id="KW-0732">Signal</keyword>
<feature type="domain" description="Leucine-binding protein" evidence="6">
    <location>
        <begin position="34"/>
        <end position="378"/>
    </location>
</feature>
<dbReference type="InterPro" id="IPR006311">
    <property type="entry name" value="TAT_signal"/>
</dbReference>
<proteinExistence type="inferred from homology"/>
<organism evidence="7 8">
    <name type="scientific">Ideonella livida</name>
    <dbReference type="NCBI Taxonomy" id="2707176"/>
    <lineage>
        <taxon>Bacteria</taxon>
        <taxon>Pseudomonadati</taxon>
        <taxon>Pseudomonadota</taxon>
        <taxon>Betaproteobacteria</taxon>
        <taxon>Burkholderiales</taxon>
        <taxon>Sphaerotilaceae</taxon>
        <taxon>Ideonella</taxon>
    </lineage>
</organism>
<dbReference type="GO" id="GO:0006865">
    <property type="term" value="P:amino acid transport"/>
    <property type="evidence" value="ECO:0007669"/>
    <property type="project" value="UniProtKB-KW"/>
</dbReference>
<evidence type="ECO:0000313" key="8">
    <source>
        <dbReference type="Proteomes" id="UP000484255"/>
    </source>
</evidence>
<comment type="caution">
    <text evidence="7">The sequence shown here is derived from an EMBL/GenBank/DDBJ whole genome shotgun (WGS) entry which is preliminary data.</text>
</comment>
<evidence type="ECO:0000256" key="4">
    <source>
        <dbReference type="ARBA" id="ARBA00022970"/>
    </source>
</evidence>
<keyword evidence="8" id="KW-1185">Reference proteome</keyword>
<dbReference type="Pfam" id="PF13458">
    <property type="entry name" value="Peripla_BP_6"/>
    <property type="match status" value="1"/>
</dbReference>
<gene>
    <name evidence="7" type="ORF">G3A44_09270</name>
</gene>
<protein>
    <submittedName>
        <fullName evidence="7">ABC transporter substrate-binding protein</fullName>
    </submittedName>
</protein>
<dbReference type="CDD" id="cd06326">
    <property type="entry name" value="PBP1_ABC_ligand_binding-like"/>
    <property type="match status" value="1"/>
</dbReference>
<evidence type="ECO:0000313" key="7">
    <source>
        <dbReference type="EMBL" id="NDY91380.1"/>
    </source>
</evidence>
<evidence type="ECO:0000259" key="6">
    <source>
        <dbReference type="Pfam" id="PF13458"/>
    </source>
</evidence>
<feature type="chain" id="PRO_5028816259" evidence="5">
    <location>
        <begin position="30"/>
        <end position="382"/>
    </location>
</feature>
<dbReference type="PANTHER" id="PTHR47235:SF1">
    <property type="entry name" value="BLR6548 PROTEIN"/>
    <property type="match status" value="1"/>
</dbReference>
<dbReference type="EMBL" id="JAAGOH010000009">
    <property type="protein sequence ID" value="NDY91380.1"/>
    <property type="molecule type" value="Genomic_DNA"/>
</dbReference>
<evidence type="ECO:0000256" key="5">
    <source>
        <dbReference type="SAM" id="SignalP"/>
    </source>
</evidence>
<comment type="similarity">
    <text evidence="1">Belongs to the leucine-binding protein family.</text>
</comment>
<sequence length="382" mass="40412">MNGTRRRWIRAGLGVGVGLALGGAGPARAADLVVAQVAPFSGPLAVNGEANYLGAKAYFDQVNAQGGVQGNRIRFVREDDQYQPAETVRLVRLVAERDRPVAFVNLLGSANVAALLQDRTLDRVGIPAVGVTPGSESLRTPGSPLMFHLQAGDRLQIEAILKNLANVGLSRVGVVYQDIPFGRNGLNYIEEQAGPRQLQVVAKVALPPGADDARDAVARLRGQGAQTFLMILAPNSGAAFVRDLRAVGDRTPVYGLSYVSAQSVVAKAGPEGALGVALAQVTPNPNSPTTGLIRDFQTAMRDFAPKGTELNTMTLAGYLAARVTVEGLRRSSLPLKPENLEAAVRRLRLDLGGYTVDFASGDNVGSRQVALSVIDRSGNLRY</sequence>
<dbReference type="SUPFAM" id="SSF53822">
    <property type="entry name" value="Periplasmic binding protein-like I"/>
    <property type="match status" value="1"/>
</dbReference>
<dbReference type="InterPro" id="IPR028082">
    <property type="entry name" value="Peripla_BP_I"/>
</dbReference>
<keyword evidence="4" id="KW-0029">Amino-acid transport</keyword>
<evidence type="ECO:0000256" key="1">
    <source>
        <dbReference type="ARBA" id="ARBA00010062"/>
    </source>
</evidence>
<dbReference type="RefSeq" id="WP_163457237.1">
    <property type="nucleotide sequence ID" value="NZ_JAAGOH010000009.1"/>
</dbReference>
<dbReference type="AlphaFoldDB" id="A0A7C9TIN8"/>
<evidence type="ECO:0000256" key="2">
    <source>
        <dbReference type="ARBA" id="ARBA00022448"/>
    </source>
</evidence>
<reference evidence="7 8" key="1">
    <citation type="submission" date="2020-02" db="EMBL/GenBank/DDBJ databases">
        <title>Ideonella bacterium strain TBM-1.</title>
        <authorList>
            <person name="Chen W.-M."/>
        </authorList>
    </citation>
    <scope>NUCLEOTIDE SEQUENCE [LARGE SCALE GENOMIC DNA]</scope>
    <source>
        <strain evidence="7 8">TBM-1</strain>
    </source>
</reference>
<feature type="signal peptide" evidence="5">
    <location>
        <begin position="1"/>
        <end position="29"/>
    </location>
</feature>
<dbReference type="PRINTS" id="PR00337">
    <property type="entry name" value="LEUILEVALBP"/>
</dbReference>
<evidence type="ECO:0000256" key="3">
    <source>
        <dbReference type="ARBA" id="ARBA00022729"/>
    </source>
</evidence>
<name>A0A7C9TIN8_9BURK</name>
<dbReference type="InterPro" id="IPR028081">
    <property type="entry name" value="Leu-bd"/>
</dbReference>
<dbReference type="Proteomes" id="UP000484255">
    <property type="component" value="Unassembled WGS sequence"/>
</dbReference>
<dbReference type="PANTHER" id="PTHR47235">
    <property type="entry name" value="BLR6548 PROTEIN"/>
    <property type="match status" value="1"/>
</dbReference>
<accession>A0A7C9TIN8</accession>
<dbReference type="Gene3D" id="3.40.50.2300">
    <property type="match status" value="2"/>
</dbReference>
<dbReference type="PROSITE" id="PS51318">
    <property type="entry name" value="TAT"/>
    <property type="match status" value="1"/>
</dbReference>
<keyword evidence="2" id="KW-0813">Transport</keyword>